<dbReference type="Gene3D" id="3.40.50.300">
    <property type="entry name" value="P-loop containing nucleotide triphosphate hydrolases"/>
    <property type="match status" value="1"/>
</dbReference>
<dbReference type="PANTHER" id="PTHR43384">
    <property type="entry name" value="SEPTUM SITE-DETERMINING PROTEIN MIND HOMOLOG, CHLOROPLASTIC-RELATED"/>
    <property type="match status" value="1"/>
</dbReference>
<proteinExistence type="predicted"/>
<keyword evidence="4" id="KW-1185">Reference proteome</keyword>
<dbReference type="GO" id="GO:0005524">
    <property type="term" value="F:ATP binding"/>
    <property type="evidence" value="ECO:0007669"/>
    <property type="project" value="TreeGrafter"/>
</dbReference>
<dbReference type="AlphaFoldDB" id="A0A100VXN7"/>
<dbReference type="STRING" id="146020.RMCB_2023"/>
<comment type="caution">
    <text evidence="3">The sequence shown here is derived from an EMBL/GenBank/DDBJ whole genome shotgun (WGS) entry which is preliminary data.</text>
</comment>
<protein>
    <submittedName>
        <fullName evidence="3">Proline and alanine rich protein</fullName>
    </submittedName>
</protein>
<gene>
    <name evidence="3" type="ORF">RMCB_2023</name>
</gene>
<dbReference type="SUPFAM" id="SSF52540">
    <property type="entry name" value="P-loop containing nucleoside triphosphate hydrolases"/>
    <property type="match status" value="1"/>
</dbReference>
<accession>A0A100VXN7</accession>
<feature type="compositionally biased region" description="Polar residues" evidence="1">
    <location>
        <begin position="33"/>
        <end position="42"/>
    </location>
</feature>
<dbReference type="Proteomes" id="UP000069620">
    <property type="component" value="Unassembled WGS sequence"/>
</dbReference>
<dbReference type="GO" id="GO:0005829">
    <property type="term" value="C:cytosol"/>
    <property type="evidence" value="ECO:0007669"/>
    <property type="project" value="TreeGrafter"/>
</dbReference>
<feature type="compositionally biased region" description="Basic and acidic residues" evidence="1">
    <location>
        <begin position="1"/>
        <end position="19"/>
    </location>
</feature>
<feature type="domain" description="CobQ/CobB/MinD/ParA nucleotide binding" evidence="2">
    <location>
        <begin position="172"/>
        <end position="381"/>
    </location>
</feature>
<evidence type="ECO:0000256" key="1">
    <source>
        <dbReference type="SAM" id="MobiDB-lite"/>
    </source>
</evidence>
<dbReference type="Pfam" id="PF01656">
    <property type="entry name" value="CbiA"/>
    <property type="match status" value="1"/>
</dbReference>
<organism evidence="3 4">
    <name type="scientific">Mycolicibacterium brisbanense</name>
    <dbReference type="NCBI Taxonomy" id="146020"/>
    <lineage>
        <taxon>Bacteria</taxon>
        <taxon>Bacillati</taxon>
        <taxon>Actinomycetota</taxon>
        <taxon>Actinomycetes</taxon>
        <taxon>Mycobacteriales</taxon>
        <taxon>Mycobacteriaceae</taxon>
        <taxon>Mycolicibacterium</taxon>
    </lineage>
</organism>
<reference evidence="4" key="2">
    <citation type="submission" date="2016-02" db="EMBL/GenBank/DDBJ databases">
        <title>Draft genome sequence of five rapidly growing Mycobacterium species.</title>
        <authorList>
            <person name="Katahira K."/>
            <person name="Gotou Y."/>
            <person name="Iida K."/>
            <person name="Ogura Y."/>
            <person name="Hayashi T."/>
        </authorList>
    </citation>
    <scope>NUCLEOTIDE SEQUENCE [LARGE SCALE GENOMIC DNA]</scope>
    <source>
        <strain evidence="4">JCM15654</strain>
    </source>
</reference>
<dbReference type="InterPro" id="IPR002586">
    <property type="entry name" value="CobQ/CobB/MinD/ParA_Nub-bd_dom"/>
</dbReference>
<feature type="region of interest" description="Disordered" evidence="1">
    <location>
        <begin position="1"/>
        <end position="48"/>
    </location>
</feature>
<dbReference type="OrthoDB" id="3204399at2"/>
<dbReference type="GO" id="GO:0016887">
    <property type="term" value="F:ATP hydrolysis activity"/>
    <property type="evidence" value="ECO:0007669"/>
    <property type="project" value="TreeGrafter"/>
</dbReference>
<dbReference type="GO" id="GO:0051782">
    <property type="term" value="P:negative regulation of cell division"/>
    <property type="evidence" value="ECO:0007669"/>
    <property type="project" value="TreeGrafter"/>
</dbReference>
<dbReference type="EMBL" id="BCSX01000021">
    <property type="protein sequence ID" value="GAS87927.1"/>
    <property type="molecule type" value="Genomic_DNA"/>
</dbReference>
<name>A0A100VXN7_9MYCO</name>
<dbReference type="GO" id="GO:0009898">
    <property type="term" value="C:cytoplasmic side of plasma membrane"/>
    <property type="evidence" value="ECO:0007669"/>
    <property type="project" value="TreeGrafter"/>
</dbReference>
<reference evidence="4" key="1">
    <citation type="journal article" date="2016" name="Genome Announc.">
        <title>Draft Genome Sequences of Five Rapidly Growing Mycobacterium Species, M. thermoresistibile, M. fortuitum subsp. acetamidolyticum, M. canariasense, M. brisbanense, and M. novocastrense.</title>
        <authorList>
            <person name="Katahira K."/>
            <person name="Ogura Y."/>
            <person name="Gotoh Y."/>
            <person name="Hayashi T."/>
        </authorList>
    </citation>
    <scope>NUCLEOTIDE SEQUENCE [LARGE SCALE GENOMIC DNA]</scope>
    <source>
        <strain evidence="4">JCM15654</strain>
    </source>
</reference>
<evidence type="ECO:0000313" key="4">
    <source>
        <dbReference type="Proteomes" id="UP000069620"/>
    </source>
</evidence>
<evidence type="ECO:0000259" key="2">
    <source>
        <dbReference type="Pfam" id="PF01656"/>
    </source>
</evidence>
<dbReference type="InterPro" id="IPR027417">
    <property type="entry name" value="P-loop_NTPase"/>
</dbReference>
<sequence>MSADNDRLVYSRDPKHAREPAPYGQADALFGGSVTSLTNSGSRHGDVPTGAPPVIQAPALSVVAPDPTEAEITAKLQPIPPRPPWPLQDGLQSVDGWASPNTGVGLSEHRAVDNLARVGVRPTVKMHSQRGWRGLLYRTTRLNLGLSRDELYELDLYARIRRNARDSYQIGVFGLKGGVGKTAVTVALGSTLSKVRGDRILAIDADPASGNLADRVGRQSAATVSDLLAAKDLSRYNDIRGFTSMNESKLEVLSGLEYSAASRAFNDADWKAATDIVSQHYNLVVADCAADMFQPAARAVLSTVSGAVIVASASIDGARQAAVTLDWLWQNGHRDLLNRTCVVVNHVGSRRPNVDTGALVTQFQKHLPPGRVFVLPWDKHIAGGTEIHLDLLRRRFQRRILELAAALSDDFDGPVAT</sequence>
<dbReference type="RefSeq" id="WP_072278443.1">
    <property type="nucleotide sequence ID" value="NZ_BCSX01000021.1"/>
</dbReference>
<dbReference type="PANTHER" id="PTHR43384:SF14">
    <property type="entry name" value="ESX-1 SECRETION-ASSOCIATED PROTEIN ESPI"/>
    <property type="match status" value="1"/>
</dbReference>
<evidence type="ECO:0000313" key="3">
    <source>
        <dbReference type="EMBL" id="GAS87927.1"/>
    </source>
</evidence>
<dbReference type="InterPro" id="IPR050625">
    <property type="entry name" value="ParA/MinD_ATPase"/>
</dbReference>